<organism evidence="2 3">
    <name type="scientific">Corynebacterium urogenitale</name>
    <dbReference type="NCBI Taxonomy" id="2487892"/>
    <lineage>
        <taxon>Bacteria</taxon>
        <taxon>Bacillati</taxon>
        <taxon>Actinomycetota</taxon>
        <taxon>Actinomycetes</taxon>
        <taxon>Mycobacteriales</taxon>
        <taxon>Corynebacteriaceae</taxon>
        <taxon>Corynebacterium</taxon>
    </lineage>
</organism>
<dbReference type="Gene3D" id="3.40.640.10">
    <property type="entry name" value="Type I PLP-dependent aspartate aminotransferase-like (Major domain)"/>
    <property type="match status" value="1"/>
</dbReference>
<dbReference type="GO" id="GO:0031071">
    <property type="term" value="F:cysteine desulfurase activity"/>
    <property type="evidence" value="ECO:0007669"/>
    <property type="project" value="UniProtKB-EC"/>
</dbReference>
<keyword evidence="2" id="KW-0808">Transferase</keyword>
<dbReference type="PANTHER" id="PTHR43586:SF21">
    <property type="entry name" value="PYRIDOXAL PHOSPHATE (PLP)-DEPENDENT ASPARTATE AMINOTRANSFERASE SUPERFAMILY"/>
    <property type="match status" value="1"/>
</dbReference>
<accession>A0A5J6ZAQ9</accession>
<dbReference type="InterPro" id="IPR015424">
    <property type="entry name" value="PyrdxlP-dep_Trfase"/>
</dbReference>
<dbReference type="InterPro" id="IPR015422">
    <property type="entry name" value="PyrdxlP-dep_Trfase_small"/>
</dbReference>
<dbReference type="InterPro" id="IPR000192">
    <property type="entry name" value="Aminotrans_V_dom"/>
</dbReference>
<dbReference type="EC" id="2.8.1.7" evidence="2"/>
<proteinExistence type="predicted"/>
<gene>
    <name evidence="2" type="primary">csd2</name>
    <name evidence="2" type="ORF">CUROG_10150</name>
</gene>
<dbReference type="EMBL" id="CP045032">
    <property type="protein sequence ID" value="QFQ03362.1"/>
    <property type="molecule type" value="Genomic_DNA"/>
</dbReference>
<evidence type="ECO:0000313" key="2">
    <source>
        <dbReference type="EMBL" id="QFQ03362.1"/>
    </source>
</evidence>
<reference evidence="3" key="1">
    <citation type="submission" date="2019-10" db="EMBL/GenBank/DDBJ databases">
        <title>Complete genome sequence of Corynebacterium urogenitalis DSM 108747, isolated from the genital tract of a cow.</title>
        <authorList>
            <person name="Ruckert C."/>
            <person name="Ballas P."/>
            <person name="Wagener K."/>
            <person name="Drillich M."/>
            <person name="Kaempfer P."/>
            <person name="Busse H.-J."/>
            <person name="Ehling-Schulz M."/>
        </authorList>
    </citation>
    <scope>NUCLEOTIDE SEQUENCE [LARGE SCALE GENOMIC DNA]</scope>
    <source>
        <strain evidence="3">LMM 1652</strain>
    </source>
</reference>
<evidence type="ECO:0000313" key="3">
    <source>
        <dbReference type="Proteomes" id="UP000326711"/>
    </source>
</evidence>
<dbReference type="InterPro" id="IPR015421">
    <property type="entry name" value="PyrdxlP-dep_Trfase_major"/>
</dbReference>
<protein>
    <submittedName>
        <fullName evidence="2">Putative cysteine desulfurase</fullName>
        <ecNumber evidence="2">2.8.1.7</ecNumber>
    </submittedName>
</protein>
<feature type="domain" description="Aminotransferase class V" evidence="1">
    <location>
        <begin position="78"/>
        <end position="252"/>
    </location>
</feature>
<sequence>MKGLFSKVFDNPTVRGLYSSLSDGWTYVNAQSHPQVPERVSSAVARGFRVSPLLEQVEVSRGSHSRAEAPGRRVGESFVDAARIAVADLMGSRPECVILGASRASLINQLATAMGRKLRLGQEMVLSRIDAPANIEPWQRAADLYGARVRWAEPDLGSGMLPTWQFAELVTPDTAVVAVSAANEFVGAVTDVRAIADTVHAKSRGLFVVDADAAAPYRVLDIHAMGADVVALDLVGLGGPGVGALVFRDASLFDAALPRPNYDLSLIADSASSASSVPSSVQRARGVLELGGVSEGLLAGVPAAVDHLAQLDDAAFGTRRRRLEKALPQAVRYMNGLAKRLVEGLQGLDGVHVIGVDGDVDLAPASFDAVPRVPRVSFLVDGVPASVVDQRLLASGVVASVVERGQSMLLERMGVFEEASTGAHAKRERVEGAQGRVVAGRRAAATEQLGGPGAIAIGFSPHNTIHDVDQVLRAVASLR</sequence>
<dbReference type="SUPFAM" id="SSF53383">
    <property type="entry name" value="PLP-dependent transferases"/>
    <property type="match status" value="1"/>
</dbReference>
<dbReference type="KEGG" id="cuo:CUROG_10150"/>
<dbReference type="Proteomes" id="UP000326711">
    <property type="component" value="Chromosome"/>
</dbReference>
<keyword evidence="3" id="KW-1185">Reference proteome</keyword>
<dbReference type="Gene3D" id="3.90.1150.10">
    <property type="entry name" value="Aspartate Aminotransferase, domain 1"/>
    <property type="match status" value="1"/>
</dbReference>
<dbReference type="AlphaFoldDB" id="A0A5J6ZAQ9"/>
<dbReference type="Pfam" id="PF00266">
    <property type="entry name" value="Aminotran_5"/>
    <property type="match status" value="1"/>
</dbReference>
<name>A0A5J6ZAQ9_9CORY</name>
<dbReference type="PANTHER" id="PTHR43586">
    <property type="entry name" value="CYSTEINE DESULFURASE"/>
    <property type="match status" value="1"/>
</dbReference>
<evidence type="ECO:0000259" key="1">
    <source>
        <dbReference type="Pfam" id="PF00266"/>
    </source>
</evidence>